<organism evidence="9 10">
    <name type="scientific">Stomoxys calcitrans</name>
    <name type="common">Stable fly</name>
    <name type="synonym">Conops calcitrans</name>
    <dbReference type="NCBI Taxonomy" id="35570"/>
    <lineage>
        <taxon>Eukaryota</taxon>
        <taxon>Metazoa</taxon>
        <taxon>Ecdysozoa</taxon>
        <taxon>Arthropoda</taxon>
        <taxon>Hexapoda</taxon>
        <taxon>Insecta</taxon>
        <taxon>Pterygota</taxon>
        <taxon>Neoptera</taxon>
        <taxon>Endopterygota</taxon>
        <taxon>Diptera</taxon>
        <taxon>Brachycera</taxon>
        <taxon>Muscomorpha</taxon>
        <taxon>Muscoidea</taxon>
        <taxon>Muscidae</taxon>
        <taxon>Stomoxys</taxon>
    </lineage>
</organism>
<keyword evidence="10" id="KW-1185">Reference proteome</keyword>
<dbReference type="EnsemblMetazoa" id="SCAU013835-RA">
    <property type="protein sequence ID" value="SCAU013835-PA"/>
    <property type="gene ID" value="SCAU013835"/>
</dbReference>
<dbReference type="SMART" id="SM00642">
    <property type="entry name" value="Aamy"/>
    <property type="match status" value="1"/>
</dbReference>
<dbReference type="InterPro" id="IPR045857">
    <property type="entry name" value="O16G_dom_2"/>
</dbReference>
<name>A0A1I8Q4H4_STOCA</name>
<keyword evidence="6" id="KW-0326">Glycosidase</keyword>
<feature type="chain" id="PRO_5009327677" description="alpha-glucosidase" evidence="7">
    <location>
        <begin position="21"/>
        <end position="588"/>
    </location>
</feature>
<evidence type="ECO:0000256" key="6">
    <source>
        <dbReference type="ARBA" id="ARBA00023295"/>
    </source>
</evidence>
<dbReference type="Gene3D" id="3.90.400.10">
    <property type="entry name" value="Oligo-1,6-glucosidase, Domain 2"/>
    <property type="match status" value="1"/>
</dbReference>
<protein>
    <recommendedName>
        <fullName evidence="3">alpha-glucosidase</fullName>
        <ecNumber evidence="3">3.2.1.20</ecNumber>
    </recommendedName>
</protein>
<proteinExistence type="inferred from homology"/>
<dbReference type="Gene3D" id="3.20.20.80">
    <property type="entry name" value="Glycosidases"/>
    <property type="match status" value="1"/>
</dbReference>
<dbReference type="InterPro" id="IPR017853">
    <property type="entry name" value="GH"/>
</dbReference>
<dbReference type="GO" id="GO:0004558">
    <property type="term" value="F:alpha-1,4-glucosidase activity"/>
    <property type="evidence" value="ECO:0007669"/>
    <property type="project" value="UniProtKB-EC"/>
</dbReference>
<dbReference type="GO" id="GO:0005975">
    <property type="term" value="P:carbohydrate metabolic process"/>
    <property type="evidence" value="ECO:0007669"/>
    <property type="project" value="InterPro"/>
</dbReference>
<dbReference type="VEuPathDB" id="VectorBase:SCAU013835"/>
<comment type="similarity">
    <text evidence="2">Belongs to the glycosyl hydrolase 13 family.</text>
</comment>
<comment type="catalytic activity">
    <reaction evidence="1">
        <text>Hydrolysis of terminal, non-reducing (1-&gt;4)-linked alpha-D-glucose residues with release of alpha-D-glucose.</text>
        <dbReference type="EC" id="3.2.1.20"/>
    </reaction>
</comment>
<dbReference type="CDD" id="cd11328">
    <property type="entry name" value="AmyAc_maltase"/>
    <property type="match status" value="1"/>
</dbReference>
<evidence type="ECO:0000313" key="9">
    <source>
        <dbReference type="EnsemblMetazoa" id="SCAU013835-PA"/>
    </source>
</evidence>
<keyword evidence="4 7" id="KW-0732">Signal</keyword>
<dbReference type="STRING" id="35570.A0A1I8Q4H4"/>
<evidence type="ECO:0000313" key="10">
    <source>
        <dbReference type="Proteomes" id="UP000095300"/>
    </source>
</evidence>
<feature type="signal peptide" evidence="7">
    <location>
        <begin position="1"/>
        <end position="20"/>
    </location>
</feature>
<keyword evidence="6" id="KW-0378">Hydrolase</keyword>
<dbReference type="AlphaFoldDB" id="A0A1I8Q4H4"/>
<dbReference type="OrthoDB" id="1740265at2759"/>
<sequence length="588" mass="67882">MKLFASAIVIVIALASDCWAKDWWENGNYYQIYPRSFRDSDGDGIGDLNGITEKLQYLKDIGFTATWLSPIFKSPMADFGYDISDFYQIHPEYGTMEDFERMIKKAKEVGIKIILDFVPNHSSDENEWFRKSEDNDPEYRDFYVWHNGKISSLTGEREPPSNWLSAFRYSAWQWSEKRQQYYLHQFAIKQPDLNYRNPHVVEEMKNVMRFWLGKGIAGFRIDAVPFLFEKDLGSNNNYLDEPVNENCPDPNDYCHLHHIYTNDQPETFDMAYQWRALADEFKKEHGGDTRILMTEAYTSFENIMKFYGDGLRNGSHIPFNFDFLSSELNYSNAQEVVDHIKKWMAAMPKGVHANWVLGNHDNHRLASRLGVNRADLFNILLQTLPGNAVTYNGEELGMTDVFISWEDSVDPQACNASPETYYAVSRDVARTPYQWDASNLAGFTSGDHSWLPVATNYTTVNALAQLRAPQSHLQIFKKLVKLRKEPSFQDGELKIQAIEDDIVIYSREKKGSDLYVIVLNLGTHDKTININKYYDMGKKAEIITTSMQSKMVDGQVIDPTQFVAQAEVGTVLVQVFDIHGRYYHYDTV</sequence>
<reference evidence="9" key="1">
    <citation type="submission" date="2020-05" db="UniProtKB">
        <authorList>
            <consortium name="EnsemblMetazoa"/>
        </authorList>
    </citation>
    <scope>IDENTIFICATION</scope>
    <source>
        <strain evidence="9">USDA</strain>
    </source>
</reference>
<evidence type="ECO:0000256" key="7">
    <source>
        <dbReference type="SAM" id="SignalP"/>
    </source>
</evidence>
<dbReference type="PANTHER" id="PTHR10357:SF233">
    <property type="entry name" value="MALTASE A1"/>
    <property type="match status" value="1"/>
</dbReference>
<evidence type="ECO:0000256" key="4">
    <source>
        <dbReference type="ARBA" id="ARBA00022729"/>
    </source>
</evidence>
<gene>
    <name evidence="9" type="primary">106089601</name>
</gene>
<evidence type="ECO:0000256" key="2">
    <source>
        <dbReference type="ARBA" id="ARBA00008061"/>
    </source>
</evidence>
<evidence type="ECO:0000256" key="1">
    <source>
        <dbReference type="ARBA" id="ARBA00001657"/>
    </source>
</evidence>
<dbReference type="FunFam" id="3.90.400.10:FF:000001">
    <property type="entry name" value="Maltase A3, isoform A"/>
    <property type="match status" value="1"/>
</dbReference>
<keyword evidence="5" id="KW-0325">Glycoprotein</keyword>
<dbReference type="Pfam" id="PF00128">
    <property type="entry name" value="Alpha-amylase"/>
    <property type="match status" value="1"/>
</dbReference>
<evidence type="ECO:0000256" key="3">
    <source>
        <dbReference type="ARBA" id="ARBA00012741"/>
    </source>
</evidence>
<dbReference type="SUPFAM" id="SSF51445">
    <property type="entry name" value="(Trans)glycosidases"/>
    <property type="match status" value="1"/>
</dbReference>
<dbReference type="EC" id="3.2.1.20" evidence="3"/>
<dbReference type="InterPro" id="IPR006047">
    <property type="entry name" value="GH13_cat_dom"/>
</dbReference>
<feature type="domain" description="Glycosyl hydrolase family 13 catalytic" evidence="8">
    <location>
        <begin position="31"/>
        <end position="430"/>
    </location>
</feature>
<dbReference type="Proteomes" id="UP000095300">
    <property type="component" value="Unassembled WGS sequence"/>
</dbReference>
<evidence type="ECO:0000256" key="5">
    <source>
        <dbReference type="ARBA" id="ARBA00023180"/>
    </source>
</evidence>
<dbReference type="PANTHER" id="PTHR10357">
    <property type="entry name" value="ALPHA-AMYLASE FAMILY MEMBER"/>
    <property type="match status" value="1"/>
</dbReference>
<accession>A0A1I8Q4H4</accession>
<evidence type="ECO:0000259" key="8">
    <source>
        <dbReference type="SMART" id="SM00642"/>
    </source>
</evidence>